<dbReference type="PROSITE" id="PS00138">
    <property type="entry name" value="SUBTILASE_SER"/>
    <property type="match status" value="1"/>
</dbReference>
<keyword evidence="3 6" id="KW-0378">Hydrolase</keyword>
<evidence type="ECO:0000256" key="3">
    <source>
        <dbReference type="ARBA" id="ARBA00022801"/>
    </source>
</evidence>
<feature type="domain" description="Peptidase S8/S53" evidence="7">
    <location>
        <begin position="156"/>
        <end position="442"/>
    </location>
</feature>
<dbReference type="InterPro" id="IPR022398">
    <property type="entry name" value="Peptidase_S8_His-AS"/>
</dbReference>
<feature type="active site" description="Charge relay system" evidence="5 6">
    <location>
        <position position="165"/>
    </location>
</feature>
<evidence type="ECO:0000256" key="4">
    <source>
        <dbReference type="ARBA" id="ARBA00022825"/>
    </source>
</evidence>
<dbReference type="EMBL" id="FWWZ01000002">
    <property type="protein sequence ID" value="SMC10172.1"/>
    <property type="molecule type" value="Genomic_DNA"/>
</dbReference>
<evidence type="ECO:0000313" key="8">
    <source>
        <dbReference type="EMBL" id="SMC10172.1"/>
    </source>
</evidence>
<dbReference type="GO" id="GO:0016485">
    <property type="term" value="P:protein processing"/>
    <property type="evidence" value="ECO:0007669"/>
    <property type="project" value="TreeGrafter"/>
</dbReference>
<dbReference type="PANTHER" id="PTHR42884:SF14">
    <property type="entry name" value="NEUROENDOCRINE CONVERTASE 1"/>
    <property type="match status" value="1"/>
</dbReference>
<dbReference type="InterPro" id="IPR036852">
    <property type="entry name" value="Peptidase_S8/S53_dom_sf"/>
</dbReference>
<keyword evidence="2 6" id="KW-0645">Protease</keyword>
<dbReference type="RefSeq" id="WP_084276628.1">
    <property type="nucleotide sequence ID" value="NZ_AP026672.1"/>
</dbReference>
<proteinExistence type="inferred from homology"/>
<dbReference type="PROSITE" id="PS00137">
    <property type="entry name" value="SUBTILASE_HIS"/>
    <property type="match status" value="1"/>
</dbReference>
<keyword evidence="4 6" id="KW-0720">Serine protease</keyword>
<evidence type="ECO:0000259" key="7">
    <source>
        <dbReference type="Pfam" id="PF00082"/>
    </source>
</evidence>
<dbReference type="InterPro" id="IPR034182">
    <property type="entry name" value="Kexin/furin"/>
</dbReference>
<dbReference type="CDD" id="cd04059">
    <property type="entry name" value="Peptidases_S8_Protein_convertases_Kexins_Furin-like"/>
    <property type="match status" value="1"/>
</dbReference>
<feature type="active site" description="Charge relay system" evidence="5 6">
    <location>
        <position position="389"/>
    </location>
</feature>
<dbReference type="OrthoDB" id="9804931at2"/>
<dbReference type="PRINTS" id="PR00723">
    <property type="entry name" value="SUBTILISIN"/>
</dbReference>
<dbReference type="InterPro" id="IPR023828">
    <property type="entry name" value="Peptidase_S8_Ser-AS"/>
</dbReference>
<dbReference type="AlphaFoldDB" id="A0A1W1WVG6"/>
<dbReference type="GO" id="GO:0004252">
    <property type="term" value="F:serine-type endopeptidase activity"/>
    <property type="evidence" value="ECO:0007669"/>
    <property type="project" value="UniProtKB-UniRule"/>
</dbReference>
<evidence type="ECO:0000256" key="5">
    <source>
        <dbReference type="PIRSR" id="PIRSR615500-1"/>
    </source>
</evidence>
<dbReference type="InterPro" id="IPR015500">
    <property type="entry name" value="Peptidase_S8_subtilisin-rel"/>
</dbReference>
<accession>A0A1W1WVG6</accession>
<dbReference type="Gene3D" id="3.40.50.200">
    <property type="entry name" value="Peptidase S8/S53 domain"/>
    <property type="match status" value="1"/>
</dbReference>
<evidence type="ECO:0000256" key="2">
    <source>
        <dbReference type="ARBA" id="ARBA00022670"/>
    </source>
</evidence>
<evidence type="ECO:0000256" key="6">
    <source>
        <dbReference type="PROSITE-ProRule" id="PRU01240"/>
    </source>
</evidence>
<evidence type="ECO:0000256" key="1">
    <source>
        <dbReference type="ARBA" id="ARBA00005325"/>
    </source>
</evidence>
<evidence type="ECO:0000313" key="9">
    <source>
        <dbReference type="Proteomes" id="UP000192602"/>
    </source>
</evidence>
<comment type="similarity">
    <text evidence="1">Belongs to the peptidase S8 family. Furin subfamily.</text>
</comment>
<dbReference type="Proteomes" id="UP000192602">
    <property type="component" value="Unassembled WGS sequence"/>
</dbReference>
<reference evidence="9" key="1">
    <citation type="submission" date="2017-04" db="EMBL/GenBank/DDBJ databases">
        <authorList>
            <person name="Varghese N."/>
            <person name="Submissions S."/>
        </authorList>
    </citation>
    <scope>NUCLEOTIDE SEQUENCE [LARGE SCALE GENOMIC DNA]</scope>
    <source>
        <strain evidence="9">DSM 16512</strain>
    </source>
</reference>
<dbReference type="PROSITE" id="PS51892">
    <property type="entry name" value="SUBTILASE"/>
    <property type="match status" value="1"/>
</dbReference>
<feature type="active site" description="Charge relay system" evidence="5 6">
    <location>
        <position position="201"/>
    </location>
</feature>
<sequence length="605" mass="67533">MRYFLLAFLLLPLFGWEYYTHGSLQTLTPLPNHTRSLNIHYFKDTKERTIGATNRIILKKRDKCANKWLARYPYKELQNGDILLFTKNIEETFTVAKELYESGCVYFAHPDFLVPIKMRSYDPLFSQQWNFYNIGQGYSVPNVDLNVYEAWQYATGRGVKVAVIDNGFDLGHEDLQGAFVDQIDLVDNDNNASFDNNFELHGTACAGLIAARKNGRGVQGTAYDAALIGIKLIGNYPDGSEKSLFVSSIVAAFWYAKSHGADVINCSWGTYDVADAVRDAINDVAYNGRDGKGTVIVFASGNEGRGDWFWGNDESALPSVLAIGAVTNLGDVAWYSNYGPELDFVAPSGGGTLRIATTDIRGVFGYADGSFGHPDYCYATDTTGFNGTSAAAPQISGVVALMLQRDPELTRDKIVAILKQTARKIGGDIYDEQGHNDYFGYGLVDAKAAVEEVIRRKVQKDVVNKTFALSGYFFHIGDGKFDWIYVSKNLKFVCKLEGMDEHGYLRWNILQSSKKRGFDTISLDGPVITFGKSLQTGALYQQLAHRSFVIDGDFVHYSTGAYEWIYIDKNSLKSFKLERLSYTGSFLWIPLDLSSYIENDKVSFK</sequence>
<name>A0A1W1WVG6_9BACT</name>
<dbReference type="InterPro" id="IPR000209">
    <property type="entry name" value="Peptidase_S8/S53_dom"/>
</dbReference>
<organism evidence="8 9">
    <name type="scientific">Nitratiruptor tergarcus DSM 16512</name>
    <dbReference type="NCBI Taxonomy" id="1069081"/>
    <lineage>
        <taxon>Bacteria</taxon>
        <taxon>Pseudomonadati</taxon>
        <taxon>Campylobacterota</taxon>
        <taxon>Epsilonproteobacteria</taxon>
        <taxon>Nautiliales</taxon>
        <taxon>Nitratiruptoraceae</taxon>
        <taxon>Nitratiruptor</taxon>
    </lineage>
</organism>
<gene>
    <name evidence="8" type="ORF">SAMN05660197_2014</name>
</gene>
<dbReference type="GO" id="GO:0016020">
    <property type="term" value="C:membrane"/>
    <property type="evidence" value="ECO:0007669"/>
    <property type="project" value="TreeGrafter"/>
</dbReference>
<keyword evidence="9" id="KW-1185">Reference proteome</keyword>
<protein>
    <submittedName>
        <fullName evidence="8">Subtilisin-like serine proteases</fullName>
    </submittedName>
</protein>
<dbReference type="SUPFAM" id="SSF52743">
    <property type="entry name" value="Subtilisin-like"/>
    <property type="match status" value="1"/>
</dbReference>
<dbReference type="STRING" id="1069081.SAMN05660197_2014"/>
<dbReference type="PANTHER" id="PTHR42884">
    <property type="entry name" value="PROPROTEIN CONVERTASE SUBTILISIN/KEXIN-RELATED"/>
    <property type="match status" value="1"/>
</dbReference>
<dbReference type="Pfam" id="PF00082">
    <property type="entry name" value="Peptidase_S8"/>
    <property type="match status" value="1"/>
</dbReference>